<keyword evidence="2" id="KW-0808">Transferase</keyword>
<dbReference type="GO" id="GO:0071972">
    <property type="term" value="F:peptidoglycan L,D-transpeptidase activity"/>
    <property type="evidence" value="ECO:0007669"/>
    <property type="project" value="TreeGrafter"/>
</dbReference>
<evidence type="ECO:0000313" key="9">
    <source>
        <dbReference type="Proteomes" id="UP000050544"/>
    </source>
</evidence>
<evidence type="ECO:0000259" key="7">
    <source>
        <dbReference type="PROSITE" id="PS52029"/>
    </source>
</evidence>
<feature type="domain" description="L,D-TPase catalytic" evidence="7">
    <location>
        <begin position="227"/>
        <end position="369"/>
    </location>
</feature>
<dbReference type="PANTHER" id="PTHR30582">
    <property type="entry name" value="L,D-TRANSPEPTIDASE"/>
    <property type="match status" value="1"/>
</dbReference>
<dbReference type="PATRIC" id="fig|869279.4.peg.1128"/>
<keyword evidence="9" id="KW-1185">Reference proteome</keyword>
<proteinExistence type="predicted"/>
<dbReference type="GO" id="GO:0071555">
    <property type="term" value="P:cell wall organization"/>
    <property type="evidence" value="ECO:0007669"/>
    <property type="project" value="UniProtKB-UniRule"/>
</dbReference>
<feature type="active site" description="Nucleophile" evidence="6">
    <location>
        <position position="330"/>
    </location>
</feature>
<evidence type="ECO:0000313" key="8">
    <source>
        <dbReference type="EMBL" id="KPL84554.1"/>
    </source>
</evidence>
<dbReference type="OrthoDB" id="160089at2"/>
<dbReference type="GO" id="GO:0008360">
    <property type="term" value="P:regulation of cell shape"/>
    <property type="evidence" value="ECO:0007669"/>
    <property type="project" value="UniProtKB-UniRule"/>
</dbReference>
<dbReference type="Proteomes" id="UP000050544">
    <property type="component" value="Unassembled WGS sequence"/>
</dbReference>
<dbReference type="GO" id="GO:0018104">
    <property type="term" value="P:peptidoglycan-protein cross-linking"/>
    <property type="evidence" value="ECO:0007669"/>
    <property type="project" value="TreeGrafter"/>
</dbReference>
<dbReference type="SUPFAM" id="SSF141523">
    <property type="entry name" value="L,D-transpeptidase catalytic domain-like"/>
    <property type="match status" value="1"/>
</dbReference>
<sequence>MGMNFWYRPITRREFLKLGVLTLGTVALRPWVEWKQLVADWPDAERLGRICVGKVDIRARPSADSPSVGILYEDAVVVWLREVVGEVPAGRQSRRWVETPDGYIYAPSVQPVRNLPNEPVKELPVTSLGKGMWVEVTVPHVQIFLENREPVSPWLKYVVEHGLIPRLYYSQILWVDGITTNSQGQVLYRINERYGPGDIFWAAAEAFRPLTPEEIVPINPEVEDKRVVVDVTPTRQMLYCYEGKTEVYACQISSGAKWDAAGNLVEKWGTPIGPHPIWRKAISIHMSGGQTGTGYDLPGVAWTTLFTGEGVAIHSTFWHNDFGTPRSHGCVNCAPEDAKFIFRWTQPVVPYDPGDVTVSMPGGTIVQVIEA</sequence>
<accession>A0A0N8GQT0</accession>
<dbReference type="InterPro" id="IPR050979">
    <property type="entry name" value="LD-transpeptidase"/>
</dbReference>
<dbReference type="STRING" id="869279.SE15_05605"/>
<evidence type="ECO:0000256" key="2">
    <source>
        <dbReference type="ARBA" id="ARBA00022679"/>
    </source>
</evidence>
<comment type="caution">
    <text evidence="8">The sequence shown here is derived from an EMBL/GenBank/DDBJ whole genome shotgun (WGS) entry which is preliminary data.</text>
</comment>
<name>A0A0N8GQT0_9CHLR</name>
<evidence type="ECO:0000256" key="4">
    <source>
        <dbReference type="ARBA" id="ARBA00022984"/>
    </source>
</evidence>
<dbReference type="EMBL" id="LGKO01000002">
    <property type="protein sequence ID" value="KPL84554.1"/>
    <property type="molecule type" value="Genomic_DNA"/>
</dbReference>
<dbReference type="UniPathway" id="UPA00219"/>
<dbReference type="Gene3D" id="2.40.440.10">
    <property type="entry name" value="L,D-transpeptidase catalytic domain-like"/>
    <property type="match status" value="1"/>
</dbReference>
<dbReference type="GO" id="GO:0016740">
    <property type="term" value="F:transferase activity"/>
    <property type="evidence" value="ECO:0007669"/>
    <property type="project" value="UniProtKB-KW"/>
</dbReference>
<organism evidence="8 9">
    <name type="scientific">Thermanaerothrix daxensis</name>
    <dbReference type="NCBI Taxonomy" id="869279"/>
    <lineage>
        <taxon>Bacteria</taxon>
        <taxon>Bacillati</taxon>
        <taxon>Chloroflexota</taxon>
        <taxon>Anaerolineae</taxon>
        <taxon>Anaerolineales</taxon>
        <taxon>Anaerolineaceae</taxon>
        <taxon>Thermanaerothrix</taxon>
    </lineage>
</organism>
<comment type="pathway">
    <text evidence="1 6">Cell wall biogenesis; peptidoglycan biosynthesis.</text>
</comment>
<dbReference type="Pfam" id="PF03734">
    <property type="entry name" value="YkuD"/>
    <property type="match status" value="1"/>
</dbReference>
<protein>
    <recommendedName>
        <fullName evidence="7">L,D-TPase catalytic domain-containing protein</fullName>
    </recommendedName>
</protein>
<dbReference type="CDD" id="cd16913">
    <property type="entry name" value="YkuD_like"/>
    <property type="match status" value="1"/>
</dbReference>
<evidence type="ECO:0000256" key="3">
    <source>
        <dbReference type="ARBA" id="ARBA00022960"/>
    </source>
</evidence>
<reference evidence="8 9" key="1">
    <citation type="submission" date="2015-07" db="EMBL/GenBank/DDBJ databases">
        <title>Whole genome sequence of Thermanaerothrix daxensis DSM 23592.</title>
        <authorList>
            <person name="Hemp J."/>
            <person name="Ward L.M."/>
            <person name="Pace L.A."/>
            <person name="Fischer W.W."/>
        </authorList>
    </citation>
    <scope>NUCLEOTIDE SEQUENCE [LARGE SCALE GENOMIC DNA]</scope>
    <source>
        <strain evidence="8 9">GNS-1</strain>
    </source>
</reference>
<dbReference type="RefSeq" id="WP_054521095.1">
    <property type="nucleotide sequence ID" value="NZ_LGKO01000002.1"/>
</dbReference>
<evidence type="ECO:0000256" key="5">
    <source>
        <dbReference type="ARBA" id="ARBA00023316"/>
    </source>
</evidence>
<evidence type="ECO:0000256" key="1">
    <source>
        <dbReference type="ARBA" id="ARBA00004752"/>
    </source>
</evidence>
<evidence type="ECO:0000256" key="6">
    <source>
        <dbReference type="PROSITE-ProRule" id="PRU01373"/>
    </source>
</evidence>
<dbReference type="PROSITE" id="PS52029">
    <property type="entry name" value="LD_TPASE"/>
    <property type="match status" value="1"/>
</dbReference>
<feature type="active site" description="Proton donor/acceptor" evidence="6">
    <location>
        <position position="314"/>
    </location>
</feature>
<gene>
    <name evidence="8" type="ORF">SE15_05605</name>
</gene>
<dbReference type="GO" id="GO:0005576">
    <property type="term" value="C:extracellular region"/>
    <property type="evidence" value="ECO:0007669"/>
    <property type="project" value="TreeGrafter"/>
</dbReference>
<keyword evidence="4 6" id="KW-0573">Peptidoglycan synthesis</keyword>
<dbReference type="InterPro" id="IPR005490">
    <property type="entry name" value="LD_TPept_cat_dom"/>
</dbReference>
<keyword evidence="5 6" id="KW-0961">Cell wall biogenesis/degradation</keyword>
<dbReference type="InterPro" id="IPR038063">
    <property type="entry name" value="Transpep_catalytic_dom"/>
</dbReference>
<dbReference type="AlphaFoldDB" id="A0A0N8GQT0"/>
<dbReference type="PANTHER" id="PTHR30582:SF2">
    <property type="entry name" value="L,D-TRANSPEPTIDASE YCIB-RELATED"/>
    <property type="match status" value="1"/>
</dbReference>
<keyword evidence="3 6" id="KW-0133">Cell shape</keyword>